<dbReference type="GO" id="GO:0043546">
    <property type="term" value="F:molybdopterin cofactor binding"/>
    <property type="evidence" value="ECO:0007669"/>
    <property type="project" value="InterPro"/>
</dbReference>
<dbReference type="InterPro" id="IPR007419">
    <property type="entry name" value="BFD-like_2Fe2S-bd_dom"/>
</dbReference>
<dbReference type="eggNOG" id="COG1251">
    <property type="taxonomic scope" value="Bacteria"/>
</dbReference>
<sequence length="1222" mass="135298">MKQQAYKSTCSYCGVGCGIVVKKDARGRLKVEGDPDHPVNRGMLCSKGMNLHYVVQDQTDRSLYPEMRWSRNHPLERVNWDTAMDRAAAVFTSIIQKYGPDSVAFYVSGQCLTEEYYLVNKLVKGFIGTNNLDTNSRLCMSSAVAAYSKTFGEDAVPSSYADIELADCFMIAGANPAWCHPILFRRLEQHKEQNPQVKIIVVDPRKTQTCSIADLHLQIKPGTDVVLYNAIGRRLIETNKADQFFINQHTEGFANYRRMVMDTPLRKAAEICGVELGDIKKAAKYIGDANAYISMWTMGLNQSVVGVDKNTALINLSVLTGQIGKPGAGPFSLTGQPNAMGGREVGGLATMLAAHRALNDPEQRQEVADFWGVPSISEKPGRTATEIFKGLADGQIKAVWIICTNPMVSLPNLNEVEAGLKNARFVVVQDISRRSDTLAYADLVLPAAAWLEKEGTMTNSERRISYLSKAIDAPGEALPDVEILLRFAHKMGYHGFDYRHISEVYDEHCRLTKNTNIDISGLSHERLQREGTFQWPVPASDHPGTPRLFSDFRFFTKNNKARFNLPQQMYNTSEKPSADYPLVLTTGRIRDQWHTMTKTGKVNRLLTHINAPFLEIHPQDATARGLVDGDTAVVKNGRGEVQVSVKISEDIRPGVVFLPMHWGKILDSPLGRCNNLTSDLVDPVSKEPDFKYSTVQVGPYVKPFQKILVIGAGAAAYRFVQSFREKNQKDEIHVFSREPDVFYNRVLLPEYVSEHLAWEQLLKMREGEVERLGIRLHLGLGIEKIDLLLKTVTDTNGQIHGYDVLIMATGSRPIVPREVPLSLPGVFTMRSRQDADRLKDYLEESGLPREDQHVAIVGGGLLGLELAAALRNIDVKITLIQRAARLMERQLDTIGSRLLAEDVMERDIQIYFDNEVHTITSACLDSARQPPLGDHTSGTSASLGDRGVVTERSRGAGVVVNLKSGRTIQCTAIVYAIGTIPNIDLAKNAGIRCGKGVVVNDYLQTSDPNVFAMGEIAEFKGALYGITAAAEQQADVLANYLNGNISSRYNGSVLMNILKFEDLHLCSIGDIYFPEDDWDYEQIVFTDLSRRYYKKCIVYKDRLVGAILIGDKTEFAEYKGLIEDKIELSEKRVELLRGKSQGSPVEGKLVCSCNQVGEGNLNAAIQNGCHDFRTLCKSTGAGMGCGSCKPEVKALLDQTLNKVDHAAELATHPGKRGSALAQ</sequence>
<dbReference type="Gene3D" id="2.40.40.20">
    <property type="match status" value="1"/>
</dbReference>
<dbReference type="EC" id="1.7.1.4" evidence="15"/>
<dbReference type="AlphaFoldDB" id="F4KUK0"/>
<protein>
    <submittedName>
        <fullName evidence="15">Nitrate reductase., Nitrite reductase (NAD(P)H)</fullName>
        <ecNumber evidence="15">1.7.1.4</ecNumber>
        <ecNumber evidence="15">1.7.99.4</ecNumber>
    </submittedName>
</protein>
<comment type="cofactor">
    <cofactor evidence="1">
        <name>Mo-bis(molybdopterin guanine dinucleotide)</name>
        <dbReference type="ChEBI" id="CHEBI:60539"/>
    </cofactor>
</comment>
<dbReference type="CDD" id="cd02754">
    <property type="entry name" value="MopB_Nitrate-R-NapA-like"/>
    <property type="match status" value="1"/>
</dbReference>
<dbReference type="EC" id="1.7.99.4" evidence="15"/>
<evidence type="ECO:0000256" key="13">
    <source>
        <dbReference type="ARBA" id="ARBA00023063"/>
    </source>
</evidence>
<dbReference type="Gene3D" id="1.10.10.1100">
    <property type="entry name" value="BFD-like [2Fe-2S]-binding domain"/>
    <property type="match status" value="1"/>
</dbReference>
<evidence type="ECO:0000256" key="1">
    <source>
        <dbReference type="ARBA" id="ARBA00001942"/>
    </source>
</evidence>
<dbReference type="Pfam" id="PF01568">
    <property type="entry name" value="Molydop_binding"/>
    <property type="match status" value="1"/>
</dbReference>
<dbReference type="InterPro" id="IPR006656">
    <property type="entry name" value="Mopterin_OxRdtase"/>
</dbReference>
<evidence type="ECO:0000256" key="5">
    <source>
        <dbReference type="ARBA" id="ARBA00022485"/>
    </source>
</evidence>
<evidence type="ECO:0000256" key="2">
    <source>
        <dbReference type="ARBA" id="ARBA00001966"/>
    </source>
</evidence>
<keyword evidence="9" id="KW-0274">FAD</keyword>
<dbReference type="PRINTS" id="PR00368">
    <property type="entry name" value="FADPNR"/>
</dbReference>
<keyword evidence="13" id="KW-0534">Nitrate assimilation</keyword>
<dbReference type="PROSITE" id="PS51669">
    <property type="entry name" value="4FE4S_MOW_BIS_MGD"/>
    <property type="match status" value="1"/>
</dbReference>
<comment type="similarity">
    <text evidence="4">Belongs to the prokaryotic molybdopterin-containing oxidoreductase family. NasA/NapA/NarB subfamily.</text>
</comment>
<dbReference type="Proteomes" id="UP000008461">
    <property type="component" value="Chromosome"/>
</dbReference>
<evidence type="ECO:0000313" key="15">
    <source>
        <dbReference type="EMBL" id="AEE52436.1"/>
    </source>
</evidence>
<keyword evidence="5" id="KW-0004">4Fe-4S</keyword>
<evidence type="ECO:0000259" key="14">
    <source>
        <dbReference type="PROSITE" id="PS51669"/>
    </source>
</evidence>
<dbReference type="InterPro" id="IPR006657">
    <property type="entry name" value="MoPterin_dinucl-bd_dom"/>
</dbReference>
<dbReference type="eggNOG" id="COG0243">
    <property type="taxonomic scope" value="Bacteria"/>
</dbReference>
<dbReference type="InterPro" id="IPR041854">
    <property type="entry name" value="BFD-like_2Fe2S-bd_dom_sf"/>
</dbReference>
<dbReference type="PRINTS" id="PR00411">
    <property type="entry name" value="PNDRDTASEI"/>
</dbReference>
<dbReference type="Gene3D" id="3.40.50.740">
    <property type="match status" value="1"/>
</dbReference>
<evidence type="ECO:0000256" key="8">
    <source>
        <dbReference type="ARBA" id="ARBA00022723"/>
    </source>
</evidence>
<comment type="cofactor">
    <cofactor evidence="3">
        <name>FAD</name>
        <dbReference type="ChEBI" id="CHEBI:57692"/>
    </cofactor>
</comment>
<gene>
    <name evidence="15" type="ordered locus">Halhy_4599</name>
</gene>
<reference key="2">
    <citation type="submission" date="2011-04" db="EMBL/GenBank/DDBJ databases">
        <title>Complete sequence of chromosome of Haliscomenobacter hydrossis DSM 1100.</title>
        <authorList>
            <consortium name="US DOE Joint Genome Institute (JGI-PGF)"/>
            <person name="Lucas S."/>
            <person name="Han J."/>
            <person name="Lapidus A."/>
            <person name="Bruce D."/>
            <person name="Goodwin L."/>
            <person name="Pitluck S."/>
            <person name="Peters L."/>
            <person name="Kyrpides N."/>
            <person name="Mavromatis K."/>
            <person name="Ivanova N."/>
            <person name="Ovchinnikova G."/>
            <person name="Pagani I."/>
            <person name="Daligault H."/>
            <person name="Detter J.C."/>
            <person name="Han C."/>
            <person name="Land M."/>
            <person name="Hauser L."/>
            <person name="Markowitz V."/>
            <person name="Cheng J.-F."/>
            <person name="Hugenholtz P."/>
            <person name="Woyke T."/>
            <person name="Wu D."/>
            <person name="Verbarg S."/>
            <person name="Frueling A."/>
            <person name="Brambilla E."/>
            <person name="Klenk H.-P."/>
            <person name="Eisen J.A."/>
        </authorList>
    </citation>
    <scope>NUCLEOTIDE SEQUENCE</scope>
    <source>
        <strain>DSM 1100</strain>
    </source>
</reference>
<keyword evidence="12" id="KW-0411">Iron-sulfur</keyword>
<dbReference type="PANTHER" id="PTHR43105">
    <property type="entry name" value="RESPIRATORY NITRATE REDUCTASE"/>
    <property type="match status" value="1"/>
</dbReference>
<dbReference type="PANTHER" id="PTHR43105:SF9">
    <property type="entry name" value="NADPH-FE(3+) OXIDOREDUCTASE SUBUNIT ALPHA"/>
    <property type="match status" value="1"/>
</dbReference>
<dbReference type="Pfam" id="PF04879">
    <property type="entry name" value="Molybdop_Fe4S4"/>
    <property type="match status" value="1"/>
</dbReference>
<dbReference type="InterPro" id="IPR036188">
    <property type="entry name" value="FAD/NAD-bd_sf"/>
</dbReference>
<dbReference type="InterPro" id="IPR006963">
    <property type="entry name" value="Mopterin_OxRdtase_4Fe-4S_dom"/>
</dbReference>
<dbReference type="GO" id="GO:0046872">
    <property type="term" value="F:metal ion binding"/>
    <property type="evidence" value="ECO:0007669"/>
    <property type="project" value="UniProtKB-KW"/>
</dbReference>
<comment type="cofactor">
    <cofactor evidence="2">
        <name>[4Fe-4S] cluster</name>
        <dbReference type="ChEBI" id="CHEBI:49883"/>
    </cofactor>
</comment>
<keyword evidence="6" id="KW-0500">Molybdenum</keyword>
<dbReference type="Pfam" id="PF18267">
    <property type="entry name" value="Rubredoxin_C"/>
    <property type="match status" value="1"/>
</dbReference>
<dbReference type="GO" id="GO:0008942">
    <property type="term" value="F:nitrite reductase [NAD(P)H] activity"/>
    <property type="evidence" value="ECO:0007669"/>
    <property type="project" value="UniProtKB-EC"/>
</dbReference>
<dbReference type="GO" id="GO:0045333">
    <property type="term" value="P:cellular respiration"/>
    <property type="evidence" value="ECO:0007669"/>
    <property type="project" value="UniProtKB-ARBA"/>
</dbReference>
<dbReference type="InterPro" id="IPR050123">
    <property type="entry name" value="Prok_molybdopt-oxidoreductase"/>
</dbReference>
<feature type="domain" description="4Fe-4S Mo/W bis-MGD-type" evidence="14">
    <location>
        <begin position="3"/>
        <end position="59"/>
    </location>
</feature>
<keyword evidence="10 15" id="KW-0560">Oxidoreductase</keyword>
<evidence type="ECO:0000256" key="9">
    <source>
        <dbReference type="ARBA" id="ARBA00022827"/>
    </source>
</evidence>
<evidence type="ECO:0000256" key="11">
    <source>
        <dbReference type="ARBA" id="ARBA00023004"/>
    </source>
</evidence>
<dbReference type="SUPFAM" id="SSF50692">
    <property type="entry name" value="ADC-like"/>
    <property type="match status" value="1"/>
</dbReference>
<name>F4KUK0_HALH1</name>
<dbReference type="SUPFAM" id="SSF53706">
    <property type="entry name" value="Formate dehydrogenase/DMSO reductase, domains 1-3"/>
    <property type="match status" value="1"/>
</dbReference>
<dbReference type="InterPro" id="IPR041575">
    <property type="entry name" value="Rubredoxin_C"/>
</dbReference>
<dbReference type="GO" id="GO:0016020">
    <property type="term" value="C:membrane"/>
    <property type="evidence" value="ECO:0007669"/>
    <property type="project" value="TreeGrafter"/>
</dbReference>
<evidence type="ECO:0000256" key="12">
    <source>
        <dbReference type="ARBA" id="ARBA00023014"/>
    </source>
</evidence>
<dbReference type="Pfam" id="PF04324">
    <property type="entry name" value="Fer2_BFD"/>
    <property type="match status" value="1"/>
</dbReference>
<dbReference type="Gene3D" id="3.30.390.30">
    <property type="match status" value="1"/>
</dbReference>
<dbReference type="Pfam" id="PF00384">
    <property type="entry name" value="Molybdopterin"/>
    <property type="match status" value="1"/>
</dbReference>
<evidence type="ECO:0000256" key="6">
    <source>
        <dbReference type="ARBA" id="ARBA00022505"/>
    </source>
</evidence>
<dbReference type="KEGG" id="hhy:Halhy_4599"/>
<dbReference type="Gene3D" id="2.20.25.90">
    <property type="entry name" value="ADC-like domains"/>
    <property type="match status" value="1"/>
</dbReference>
<dbReference type="OrthoDB" id="9792592at2"/>
<proteinExistence type="inferred from homology"/>
<evidence type="ECO:0000256" key="10">
    <source>
        <dbReference type="ARBA" id="ARBA00023002"/>
    </source>
</evidence>
<accession>F4KUK0</accession>
<keyword evidence="7" id="KW-0285">Flavoprotein</keyword>
<dbReference type="InterPro" id="IPR009010">
    <property type="entry name" value="Asp_de-COase-like_dom_sf"/>
</dbReference>
<dbReference type="GO" id="GO:0051539">
    <property type="term" value="F:4 iron, 4 sulfur cluster binding"/>
    <property type="evidence" value="ECO:0007669"/>
    <property type="project" value="UniProtKB-KW"/>
</dbReference>
<dbReference type="Gene3D" id="3.40.228.10">
    <property type="entry name" value="Dimethylsulfoxide Reductase, domain 2"/>
    <property type="match status" value="1"/>
</dbReference>
<dbReference type="Pfam" id="PF07992">
    <property type="entry name" value="Pyr_redox_2"/>
    <property type="match status" value="2"/>
</dbReference>
<dbReference type="GO" id="GO:0042128">
    <property type="term" value="P:nitrate assimilation"/>
    <property type="evidence" value="ECO:0007669"/>
    <property type="project" value="UniProtKB-KW"/>
</dbReference>
<dbReference type="Gene3D" id="3.50.50.60">
    <property type="entry name" value="FAD/NAD(P)-binding domain"/>
    <property type="match status" value="2"/>
</dbReference>
<dbReference type="SMART" id="SM00926">
    <property type="entry name" value="Molybdop_Fe4S4"/>
    <property type="match status" value="1"/>
</dbReference>
<dbReference type="InterPro" id="IPR023753">
    <property type="entry name" value="FAD/NAD-binding_dom"/>
</dbReference>
<keyword evidence="11" id="KW-0408">Iron</keyword>
<dbReference type="HOGENOM" id="CLU_000422_13_2_10"/>
<dbReference type="RefSeq" id="WP_013766974.1">
    <property type="nucleotide sequence ID" value="NC_015510.1"/>
</dbReference>
<dbReference type="InterPro" id="IPR041957">
    <property type="entry name" value="CT_Nitrate-R-NapA-like"/>
</dbReference>
<dbReference type="STRING" id="760192.Halhy_4599"/>
<evidence type="ECO:0000256" key="3">
    <source>
        <dbReference type="ARBA" id="ARBA00001974"/>
    </source>
</evidence>
<dbReference type="InterPro" id="IPR016156">
    <property type="entry name" value="FAD/NAD-linked_Rdtase_dimer_sf"/>
</dbReference>
<reference evidence="15 16" key="1">
    <citation type="journal article" date="2011" name="Stand. Genomic Sci.">
        <title>Complete genome sequence of Haliscomenobacter hydrossis type strain (O).</title>
        <authorList>
            <consortium name="US DOE Joint Genome Institute (JGI-PGF)"/>
            <person name="Daligault H."/>
            <person name="Lapidus A."/>
            <person name="Zeytun A."/>
            <person name="Nolan M."/>
            <person name="Lucas S."/>
            <person name="Del Rio T.G."/>
            <person name="Tice H."/>
            <person name="Cheng J.F."/>
            <person name="Tapia R."/>
            <person name="Han C."/>
            <person name="Goodwin L."/>
            <person name="Pitluck S."/>
            <person name="Liolios K."/>
            <person name="Pagani I."/>
            <person name="Ivanova N."/>
            <person name="Huntemann M."/>
            <person name="Mavromatis K."/>
            <person name="Mikhailova N."/>
            <person name="Pati A."/>
            <person name="Chen A."/>
            <person name="Palaniappan K."/>
            <person name="Land M."/>
            <person name="Hauser L."/>
            <person name="Brambilla E.M."/>
            <person name="Rohde M."/>
            <person name="Verbarg S."/>
            <person name="Goker M."/>
            <person name="Bristow J."/>
            <person name="Eisen J.A."/>
            <person name="Markowitz V."/>
            <person name="Hugenholtz P."/>
            <person name="Kyrpides N.C."/>
            <person name="Klenk H.P."/>
            <person name="Woyke T."/>
        </authorList>
    </citation>
    <scope>NUCLEOTIDE SEQUENCE [LARGE SCALE GENOMIC DNA]</scope>
    <source>
        <strain evidence="16">ATCC 27775 / DSM 1100 / LMG 10767 / O</strain>
    </source>
</reference>
<dbReference type="EMBL" id="CP002691">
    <property type="protein sequence ID" value="AEE52436.1"/>
    <property type="molecule type" value="Genomic_DNA"/>
</dbReference>
<dbReference type="CDD" id="cd02791">
    <property type="entry name" value="MopB_CT_Nitrate-R-NapA-like"/>
    <property type="match status" value="1"/>
</dbReference>
<keyword evidence="8" id="KW-0479">Metal-binding</keyword>
<evidence type="ECO:0000313" key="16">
    <source>
        <dbReference type="Proteomes" id="UP000008461"/>
    </source>
</evidence>
<evidence type="ECO:0000256" key="4">
    <source>
        <dbReference type="ARBA" id="ARBA00008747"/>
    </source>
</evidence>
<dbReference type="SUPFAM" id="SSF51905">
    <property type="entry name" value="FAD/NAD(P)-binding domain"/>
    <property type="match status" value="2"/>
</dbReference>
<evidence type="ECO:0000256" key="7">
    <source>
        <dbReference type="ARBA" id="ARBA00022630"/>
    </source>
</evidence>
<keyword evidence="16" id="KW-1185">Reference proteome</keyword>
<organism evidence="15 16">
    <name type="scientific">Haliscomenobacter hydrossis (strain ATCC 27775 / DSM 1100 / LMG 10767 / O)</name>
    <dbReference type="NCBI Taxonomy" id="760192"/>
    <lineage>
        <taxon>Bacteria</taxon>
        <taxon>Pseudomonadati</taxon>
        <taxon>Bacteroidota</taxon>
        <taxon>Saprospiria</taxon>
        <taxon>Saprospirales</taxon>
        <taxon>Haliscomenobacteraceae</taxon>
        <taxon>Haliscomenobacter</taxon>
    </lineage>
</organism>